<feature type="domain" description="Amine oxidase" evidence="4">
    <location>
        <begin position="21"/>
        <end position="452"/>
    </location>
</feature>
<dbReference type="SUPFAM" id="SSF54373">
    <property type="entry name" value="FAD-linked reductases, C-terminal domain"/>
    <property type="match status" value="1"/>
</dbReference>
<dbReference type="Gene3D" id="3.90.660.10">
    <property type="match status" value="1"/>
</dbReference>
<evidence type="ECO:0000256" key="2">
    <source>
        <dbReference type="ARBA" id="ARBA00005995"/>
    </source>
</evidence>
<keyword evidence="6" id="KW-1185">Reference proteome</keyword>
<comment type="similarity">
    <text evidence="2">Belongs to the flavin monoamine oxidase family.</text>
</comment>
<evidence type="ECO:0000313" key="6">
    <source>
        <dbReference type="Proteomes" id="UP001209083"/>
    </source>
</evidence>
<protein>
    <submittedName>
        <fullName evidence="5">FAD-dependent oxidoreductase</fullName>
    </submittedName>
</protein>
<dbReference type="PRINTS" id="PR00757">
    <property type="entry name" value="AMINEOXDASEF"/>
</dbReference>
<dbReference type="InterPro" id="IPR036188">
    <property type="entry name" value="FAD/NAD-bd_sf"/>
</dbReference>
<evidence type="ECO:0000313" key="5">
    <source>
        <dbReference type="EMBL" id="WGW11524.1"/>
    </source>
</evidence>
<dbReference type="RefSeq" id="WP_349638314.1">
    <property type="nucleotide sequence ID" value="NZ_CP090958.1"/>
</dbReference>
<accession>A0ABY8QR98</accession>
<gene>
    <name evidence="5" type="ORF">LWF01_15740</name>
</gene>
<dbReference type="Gene3D" id="1.10.405.10">
    <property type="entry name" value="Guanine Nucleotide Dissociation Inhibitor, domain 1"/>
    <property type="match status" value="1"/>
</dbReference>
<evidence type="ECO:0000256" key="3">
    <source>
        <dbReference type="ARBA" id="ARBA00023002"/>
    </source>
</evidence>
<dbReference type="PANTHER" id="PTHR43563">
    <property type="entry name" value="AMINE OXIDASE"/>
    <property type="match status" value="1"/>
</dbReference>
<name>A0ABY8QR98_9MICO</name>
<dbReference type="Gene3D" id="3.50.50.60">
    <property type="entry name" value="FAD/NAD(P)-binding domain"/>
    <property type="match status" value="1"/>
</dbReference>
<dbReference type="InterPro" id="IPR001613">
    <property type="entry name" value="Flavin_amine_oxidase"/>
</dbReference>
<dbReference type="SUPFAM" id="SSF51905">
    <property type="entry name" value="FAD/NAD(P)-binding domain"/>
    <property type="match status" value="1"/>
</dbReference>
<dbReference type="Proteomes" id="UP001209083">
    <property type="component" value="Chromosome"/>
</dbReference>
<organism evidence="5 6">
    <name type="scientific">Saxibacter everestensis</name>
    <dbReference type="NCBI Taxonomy" id="2909229"/>
    <lineage>
        <taxon>Bacteria</taxon>
        <taxon>Bacillati</taxon>
        <taxon>Actinomycetota</taxon>
        <taxon>Actinomycetes</taxon>
        <taxon>Micrococcales</taxon>
        <taxon>Brevibacteriaceae</taxon>
        <taxon>Saxibacter</taxon>
    </lineage>
</organism>
<dbReference type="InterPro" id="IPR002937">
    <property type="entry name" value="Amino_oxidase"/>
</dbReference>
<dbReference type="EMBL" id="CP090958">
    <property type="protein sequence ID" value="WGW11524.1"/>
    <property type="molecule type" value="Genomic_DNA"/>
</dbReference>
<keyword evidence="3" id="KW-0560">Oxidoreductase</keyword>
<evidence type="ECO:0000259" key="4">
    <source>
        <dbReference type="Pfam" id="PF01593"/>
    </source>
</evidence>
<reference evidence="5 6" key="1">
    <citation type="submission" date="2023-05" db="EMBL/GenBank/DDBJ databases">
        <title>Lithophilousrod everest ZFBP1038 complete genpme.</title>
        <authorList>
            <person name="Tian M."/>
        </authorList>
    </citation>
    <scope>NUCLEOTIDE SEQUENCE [LARGE SCALE GENOMIC DNA]</scope>
    <source>
        <strain evidence="5 6">ZFBP1038</strain>
    </source>
</reference>
<comment type="cofactor">
    <cofactor evidence="1">
        <name>FAD</name>
        <dbReference type="ChEBI" id="CHEBI:57692"/>
    </cofactor>
</comment>
<proteinExistence type="inferred from homology"/>
<evidence type="ECO:0000256" key="1">
    <source>
        <dbReference type="ARBA" id="ARBA00001974"/>
    </source>
</evidence>
<dbReference type="InterPro" id="IPR050703">
    <property type="entry name" value="Flavin_MAO"/>
</dbReference>
<sequence length="463" mass="50207">MQPRPELPSHVPAVVVGAGYAGLSAALSLQDRGIDVLLLEASDRVGGRVLSEQRSSIVVDHGGQWVGPTQQRLNAWAKRFDCPTFPTWNVGEHVDIWLDGSKSRYTGIGPDQGAGMAEYLEAIDRLNDLSSRIVLDDPSSTPELEKWDSETVYSFLDRTVGSGDARRRVALAVQGVWSCEPRDLSLFHLLFYIASAGSYEQLMETEGCAQERRFVRGAQDPALAVAAALGDRLRLGTRVLGIEHRDDTAIVHTRDGSVHTDRVVLATPPPATAKLEFDPPLPMSRDRWIHRSPMGDVAKVHAVYSTPFWRADGLSGQATLYGQHPVGVVFDNSPPDAEQGVLVAFVYGDRLRNWLALEPEDRRTAVVDTLRHVFGEAAADVVDYAEKVWPTDQLTGGGYAAVPAPGTWFEHGTAGWRTPAGLIHWAGTETATEWNGYIDGAISSGERAAEEVAAALLASATVG</sequence>
<dbReference type="Pfam" id="PF01593">
    <property type="entry name" value="Amino_oxidase"/>
    <property type="match status" value="1"/>
</dbReference>
<dbReference type="PANTHER" id="PTHR43563:SF1">
    <property type="entry name" value="AMINE OXIDASE [FLAVIN-CONTAINING] B"/>
    <property type="match status" value="1"/>
</dbReference>